<gene>
    <name evidence="1" type="ORF">CK510_27545</name>
</gene>
<protein>
    <submittedName>
        <fullName evidence="1">Restriction endonuclease subunit R</fullName>
    </submittedName>
</protein>
<dbReference type="RefSeq" id="WP_095724688.1">
    <property type="nucleotide sequence ID" value="NZ_NTFS01000518.1"/>
</dbReference>
<keyword evidence="1" id="KW-0540">Nuclease</keyword>
<dbReference type="AlphaFoldDB" id="A0A2A2TAW0"/>
<organism evidence="1 2">
    <name type="scientific">Brunnivagina elsteri CCALA 953</name>
    <dbReference type="NCBI Taxonomy" id="987040"/>
    <lineage>
        <taxon>Bacteria</taxon>
        <taxon>Bacillati</taxon>
        <taxon>Cyanobacteriota</taxon>
        <taxon>Cyanophyceae</taxon>
        <taxon>Nostocales</taxon>
        <taxon>Calotrichaceae</taxon>
        <taxon>Brunnivagina</taxon>
    </lineage>
</organism>
<keyword evidence="1" id="KW-0255">Endonuclease</keyword>
<dbReference type="GO" id="GO:0004519">
    <property type="term" value="F:endonuclease activity"/>
    <property type="evidence" value="ECO:0007669"/>
    <property type="project" value="UniProtKB-KW"/>
</dbReference>
<evidence type="ECO:0000313" key="2">
    <source>
        <dbReference type="Proteomes" id="UP000218238"/>
    </source>
</evidence>
<proteinExistence type="predicted"/>
<keyword evidence="1" id="KW-0378">Hydrolase</keyword>
<comment type="caution">
    <text evidence="1">The sequence shown here is derived from an EMBL/GenBank/DDBJ whole genome shotgun (WGS) entry which is preliminary data.</text>
</comment>
<accession>A0A2A2TAW0</accession>
<sequence>MTILNARNLSLGEVQRLFGFREEYWDSFTSWLQLENLTDEEQKDLLQIRDDFRSYLTAGKVSEGQVKFLVVAPLMRLAGFYRYPLEIKLEEDIANIEIEDEDIIITGRMDILAVNKATKSVSKSLKNTSFWTLVIESKNSQIDVSVGLPQLLAYTNESLICQKSVWGLVTNGINYQFIYLQQDNPTVYQIMPSLSLMEIPRAIELLKILKAICKLRLKILFKNYTKIIYFTK</sequence>
<evidence type="ECO:0000313" key="1">
    <source>
        <dbReference type="EMBL" id="PAX49827.1"/>
    </source>
</evidence>
<dbReference type="EMBL" id="NTFS01000518">
    <property type="protein sequence ID" value="PAX49827.1"/>
    <property type="molecule type" value="Genomic_DNA"/>
</dbReference>
<name>A0A2A2TAW0_9CYAN</name>
<keyword evidence="2" id="KW-1185">Reference proteome</keyword>
<reference evidence="1 2" key="1">
    <citation type="submission" date="2017-08" db="EMBL/GenBank/DDBJ databases">
        <title>Draft genome sequence of filamentous cyanobacterium Calothrix elsteri CCALA 953.</title>
        <authorList>
            <person name="Gagunashvili A.N."/>
            <person name="Elster J."/>
            <person name="Andresson O.S."/>
        </authorList>
    </citation>
    <scope>NUCLEOTIDE SEQUENCE [LARGE SCALE GENOMIC DNA]</scope>
    <source>
        <strain evidence="1 2">CCALA 953</strain>
    </source>
</reference>
<dbReference type="Proteomes" id="UP000218238">
    <property type="component" value="Unassembled WGS sequence"/>
</dbReference>
<dbReference type="OrthoDB" id="511707at2"/>